<dbReference type="AlphaFoldDB" id="A0A7K1UAQ3"/>
<keyword evidence="2" id="KW-0472">Membrane</keyword>
<comment type="caution">
    <text evidence="3">The sequence shown here is derived from an EMBL/GenBank/DDBJ whole genome shotgun (WGS) entry which is preliminary data.</text>
</comment>
<proteinExistence type="predicted"/>
<evidence type="ECO:0000313" key="4">
    <source>
        <dbReference type="Proteomes" id="UP000461730"/>
    </source>
</evidence>
<protein>
    <submittedName>
        <fullName evidence="3">Uncharacterized protein</fullName>
    </submittedName>
</protein>
<accession>A0A7K1UAQ3</accession>
<feature type="compositionally biased region" description="Basic residues" evidence="1">
    <location>
        <begin position="42"/>
        <end position="52"/>
    </location>
</feature>
<evidence type="ECO:0000256" key="2">
    <source>
        <dbReference type="SAM" id="Phobius"/>
    </source>
</evidence>
<dbReference type="Proteomes" id="UP000461730">
    <property type="component" value="Unassembled WGS sequence"/>
</dbReference>
<dbReference type="RefSeq" id="WP_157308884.1">
    <property type="nucleotide sequence ID" value="NZ_WRXN01000013.1"/>
</dbReference>
<keyword evidence="2" id="KW-1133">Transmembrane helix</keyword>
<feature type="region of interest" description="Disordered" evidence="1">
    <location>
        <begin position="33"/>
        <end position="64"/>
    </location>
</feature>
<sequence>MKKAMIAASIVGAAAAGAILYFVRRNRVMMDDTSDTAEKASRTARRHLRKNPQKVNDMAHNAME</sequence>
<feature type="transmembrane region" description="Helical" evidence="2">
    <location>
        <begin position="6"/>
        <end position="23"/>
    </location>
</feature>
<organism evidence="3 4">
    <name type="scientific">Chitinophaga tropicalis</name>
    <dbReference type="NCBI Taxonomy" id="2683588"/>
    <lineage>
        <taxon>Bacteria</taxon>
        <taxon>Pseudomonadati</taxon>
        <taxon>Bacteroidota</taxon>
        <taxon>Chitinophagia</taxon>
        <taxon>Chitinophagales</taxon>
        <taxon>Chitinophagaceae</taxon>
        <taxon>Chitinophaga</taxon>
    </lineage>
</organism>
<evidence type="ECO:0000313" key="3">
    <source>
        <dbReference type="EMBL" id="MVT11459.1"/>
    </source>
</evidence>
<keyword evidence="4" id="KW-1185">Reference proteome</keyword>
<keyword evidence="2" id="KW-0812">Transmembrane</keyword>
<evidence type="ECO:0000256" key="1">
    <source>
        <dbReference type="SAM" id="MobiDB-lite"/>
    </source>
</evidence>
<reference evidence="3 4" key="1">
    <citation type="submission" date="2019-12" db="EMBL/GenBank/DDBJ databases">
        <title>Chitinophaga sp. strain ysch24 (GDMCC 1.1355), whole genome shotgun sequence.</title>
        <authorList>
            <person name="Zhang X."/>
        </authorList>
    </citation>
    <scope>NUCLEOTIDE SEQUENCE [LARGE SCALE GENOMIC DNA]</scope>
    <source>
        <strain evidence="4">ysch24</strain>
    </source>
</reference>
<name>A0A7K1UAQ3_9BACT</name>
<gene>
    <name evidence="3" type="ORF">GO493_24550</name>
</gene>
<dbReference type="EMBL" id="WRXN01000013">
    <property type="protein sequence ID" value="MVT11459.1"/>
    <property type="molecule type" value="Genomic_DNA"/>
</dbReference>